<proteinExistence type="predicted"/>
<dbReference type="Pfam" id="PF04474">
    <property type="entry name" value="DUF554"/>
    <property type="match status" value="1"/>
</dbReference>
<dbReference type="EMBL" id="VXRG01000109">
    <property type="protein sequence ID" value="MXY94396.1"/>
    <property type="molecule type" value="Genomic_DNA"/>
</dbReference>
<dbReference type="AlphaFoldDB" id="A0A6B0YTH3"/>
<feature type="region of interest" description="Disordered" evidence="1">
    <location>
        <begin position="55"/>
        <end position="86"/>
    </location>
</feature>
<organism evidence="2">
    <name type="scientific">Caldilineaceae bacterium SB0664_bin_27</name>
    <dbReference type="NCBI Taxonomy" id="2605260"/>
    <lineage>
        <taxon>Bacteria</taxon>
        <taxon>Bacillati</taxon>
        <taxon>Chloroflexota</taxon>
        <taxon>Caldilineae</taxon>
        <taxon>Caldilineales</taxon>
        <taxon>Caldilineaceae</taxon>
    </lineage>
</organism>
<comment type="caution">
    <text evidence="2">The sequence shown here is derived from an EMBL/GenBank/DDBJ whole genome shotgun (WGS) entry which is preliminary data.</text>
</comment>
<accession>A0A6B0YTH3</accession>
<protein>
    <submittedName>
        <fullName evidence="2">DUF554 domain-containing protein</fullName>
    </submittedName>
</protein>
<reference evidence="2" key="1">
    <citation type="submission" date="2019-09" db="EMBL/GenBank/DDBJ databases">
        <title>Characterisation of the sponge microbiome using genome-centric metagenomics.</title>
        <authorList>
            <person name="Engelberts J.P."/>
            <person name="Robbins S.J."/>
            <person name="De Goeij J.M."/>
            <person name="Aranda M."/>
            <person name="Bell S.C."/>
            <person name="Webster N.S."/>
        </authorList>
    </citation>
    <scope>NUCLEOTIDE SEQUENCE</scope>
    <source>
        <strain evidence="2">SB0664_bin_27</strain>
    </source>
</reference>
<gene>
    <name evidence="2" type="ORF">F4Y42_13230</name>
</gene>
<evidence type="ECO:0000256" key="1">
    <source>
        <dbReference type="SAM" id="MobiDB-lite"/>
    </source>
</evidence>
<name>A0A6B0YTH3_9CHLR</name>
<sequence>MTGTVLNVIAVFIGGSIETVLGNRLPARIQVTVMHGLGLIRRHFLCRQSGARRSAQCREGSSGAGRAVRIGNGSRKRSWRGQPGNG</sequence>
<evidence type="ECO:0000313" key="2">
    <source>
        <dbReference type="EMBL" id="MXY94396.1"/>
    </source>
</evidence>
<dbReference type="InterPro" id="IPR007563">
    <property type="entry name" value="DUF554"/>
</dbReference>